<proteinExistence type="inferred from homology"/>
<dbReference type="SUPFAM" id="SSF51735">
    <property type="entry name" value="NAD(P)-binding Rossmann-fold domains"/>
    <property type="match status" value="1"/>
</dbReference>
<sequence>MASSNNNKVYVVTGGNRGLGLGLVKSLLARPNTTVVATARNEEAVAGLEAEIANNAIVKGTNSDFHVLQFDFTTAIPAATICDKVAGVVDHVDVLFLNAGFAASMTPAMETTAEDLRASFEVNAIAPLLVFQGLWPLLRKAATGGGAAPPKLAWITSSVGSITDMEPVPGGAYGPSRAAQNWLAKALHVENEASGLIAVALHPGWVQTRMGDHVAKEWNIPSGPPVTVEESVKGMLEVMDNATRETVGGKFVTQTGQILQW</sequence>
<protein>
    <submittedName>
        <fullName evidence="2">Putative short chain dehydrogenase reductase family oxidoreductase protein</fullName>
    </submittedName>
</protein>
<dbReference type="GO" id="GO:0005737">
    <property type="term" value="C:cytoplasm"/>
    <property type="evidence" value="ECO:0007669"/>
    <property type="project" value="TreeGrafter"/>
</dbReference>
<dbReference type="InterPro" id="IPR036291">
    <property type="entry name" value="NAD(P)-bd_dom_sf"/>
</dbReference>
<dbReference type="Pfam" id="PF00106">
    <property type="entry name" value="adh_short"/>
    <property type="match status" value="1"/>
</dbReference>
<name>M7TZW0_EUTLA</name>
<dbReference type="AlphaFoldDB" id="M7TZW0"/>
<dbReference type="PANTHER" id="PTHR43544">
    <property type="entry name" value="SHORT-CHAIN DEHYDROGENASE/REDUCTASE"/>
    <property type="match status" value="1"/>
</dbReference>
<evidence type="ECO:0000313" key="2">
    <source>
        <dbReference type="EMBL" id="EMR72200.1"/>
    </source>
</evidence>
<dbReference type="Proteomes" id="UP000012174">
    <property type="component" value="Unassembled WGS sequence"/>
</dbReference>
<organism evidence="2 3">
    <name type="scientific">Eutypa lata (strain UCR-EL1)</name>
    <name type="common">Grapevine dieback disease fungus</name>
    <name type="synonym">Eutypa armeniacae</name>
    <dbReference type="NCBI Taxonomy" id="1287681"/>
    <lineage>
        <taxon>Eukaryota</taxon>
        <taxon>Fungi</taxon>
        <taxon>Dikarya</taxon>
        <taxon>Ascomycota</taxon>
        <taxon>Pezizomycotina</taxon>
        <taxon>Sordariomycetes</taxon>
        <taxon>Xylariomycetidae</taxon>
        <taxon>Xylariales</taxon>
        <taxon>Diatrypaceae</taxon>
        <taxon>Eutypa</taxon>
    </lineage>
</organism>
<dbReference type="PRINTS" id="PR00081">
    <property type="entry name" value="GDHRDH"/>
</dbReference>
<keyword evidence="3" id="KW-1185">Reference proteome</keyword>
<gene>
    <name evidence="2" type="ORF">UCREL1_750</name>
</gene>
<evidence type="ECO:0000256" key="1">
    <source>
        <dbReference type="ARBA" id="ARBA00006484"/>
    </source>
</evidence>
<dbReference type="CDD" id="cd05325">
    <property type="entry name" value="carb_red_sniffer_like_SDR_c"/>
    <property type="match status" value="1"/>
</dbReference>
<reference evidence="3" key="1">
    <citation type="journal article" date="2013" name="Genome Announc.">
        <title>Draft genome sequence of the grapevine dieback fungus Eutypa lata UCR-EL1.</title>
        <authorList>
            <person name="Blanco-Ulate B."/>
            <person name="Rolshausen P.E."/>
            <person name="Cantu D."/>
        </authorList>
    </citation>
    <scope>NUCLEOTIDE SEQUENCE [LARGE SCALE GENOMIC DNA]</scope>
    <source>
        <strain evidence="3">UCR-EL1</strain>
    </source>
</reference>
<dbReference type="PANTHER" id="PTHR43544:SF26">
    <property type="entry name" value="SHORT CHAIN DEHYDROGENASE_REDUCTASE FAMILY OXIDOREDUCTASE (JCVI)"/>
    <property type="match status" value="1"/>
</dbReference>
<dbReference type="OrthoDB" id="9876299at2759"/>
<accession>M7TZW0</accession>
<dbReference type="eggNOG" id="KOG1611">
    <property type="taxonomic scope" value="Eukaryota"/>
</dbReference>
<dbReference type="Gene3D" id="3.40.50.720">
    <property type="entry name" value="NAD(P)-binding Rossmann-like Domain"/>
    <property type="match status" value="1"/>
</dbReference>
<dbReference type="GO" id="GO:0016491">
    <property type="term" value="F:oxidoreductase activity"/>
    <property type="evidence" value="ECO:0007669"/>
    <property type="project" value="TreeGrafter"/>
</dbReference>
<dbReference type="KEGG" id="ela:UCREL1_750"/>
<dbReference type="HOGENOM" id="CLU_010194_9_1_1"/>
<dbReference type="InterPro" id="IPR051468">
    <property type="entry name" value="Fungal_SecMetab_SDRs"/>
</dbReference>
<dbReference type="EMBL" id="KB705491">
    <property type="protein sequence ID" value="EMR72200.1"/>
    <property type="molecule type" value="Genomic_DNA"/>
</dbReference>
<dbReference type="OMA" id="ECFEINT"/>
<dbReference type="InterPro" id="IPR002347">
    <property type="entry name" value="SDR_fam"/>
</dbReference>
<evidence type="ECO:0000313" key="3">
    <source>
        <dbReference type="Proteomes" id="UP000012174"/>
    </source>
</evidence>
<comment type="similarity">
    <text evidence="1">Belongs to the short-chain dehydrogenases/reductases (SDR) family.</text>
</comment>